<comment type="caution">
    <text evidence="1">The sequence shown here is derived from an EMBL/GenBank/DDBJ whole genome shotgun (WGS) entry which is preliminary data.</text>
</comment>
<sequence>MVVAHSSPLSPESSFRELDDAFLQTQTRIWLGEVLQTRLNENMDVSDLLADGELLFEVSRVVWQMLLATRMELKHIKAYKYEPFAYGKSSRRYMPYSNVDIFLKICKILGLTGIDLFSPSDVVEKKNTRKVCMCIRLLSNKARSKQLNVPDFDVVTYAVAMPTDMVGCIRRNLEQSQHIFLSTASQNSSHVLIAKFQGGKHCCFFVQLKKENFLANELRNSIVGSNGNYGLFPEQSDDSACNLIIQSDASSPNSPYDASSQLNFYSVDSPGVSAVVGKCAPGDQFSPLEVENQEQNEYTHEFESPCLNESAGSVCSLLWENDYHLDGLSSTSCVDSPIHLDGRASHTKTRSRHSYEIRTLDFNYSDLDMQIGAGEDSTGDGTQEKNNFLPIAISTMVCHELDTNDPIQFDGDNSIFNGYTSPSSHGSNSTPRTVENGFRSKLADANDEEFSSTPCIISLSGVSQNMNFDDQEDAGHDFKTFWLPEVQHGEADKKTQNAVKNKTLMYCSRPKAEEPLIDIKFIHESFNTNLLQTCSDSPSCITGNSDHGVIYDNGICKSLDPNVGIDEGKWSQLDSDCLKNVNCNQCLDSLAQSHSPLDLHLWNQKGKCVVGIISDENDGNEGNKTSPNSILHKGLHGEMAGGDALVHEDIKSGVIQNDKEKNHSSSAEDVDKGHSEVLKQHEVVESVENSDRTDDPGVQLARHKSGRRLLLMSVASGSAVVGALFVLLHLRKSGGEKTGESNMQYKKKKENGMKLSPQNKQKEDRVNGIYPAKKLAFGL</sequence>
<gene>
    <name evidence="1" type="ORF">Patl1_28074</name>
</gene>
<dbReference type="EMBL" id="CM047901">
    <property type="protein sequence ID" value="KAJ0097550.1"/>
    <property type="molecule type" value="Genomic_DNA"/>
</dbReference>
<keyword evidence="2" id="KW-1185">Reference proteome</keyword>
<name>A0ACC1BF49_9ROSI</name>
<organism evidence="1 2">
    <name type="scientific">Pistacia atlantica</name>
    <dbReference type="NCBI Taxonomy" id="434234"/>
    <lineage>
        <taxon>Eukaryota</taxon>
        <taxon>Viridiplantae</taxon>
        <taxon>Streptophyta</taxon>
        <taxon>Embryophyta</taxon>
        <taxon>Tracheophyta</taxon>
        <taxon>Spermatophyta</taxon>
        <taxon>Magnoliopsida</taxon>
        <taxon>eudicotyledons</taxon>
        <taxon>Gunneridae</taxon>
        <taxon>Pentapetalae</taxon>
        <taxon>rosids</taxon>
        <taxon>malvids</taxon>
        <taxon>Sapindales</taxon>
        <taxon>Anacardiaceae</taxon>
        <taxon>Pistacia</taxon>
    </lineage>
</organism>
<evidence type="ECO:0000313" key="2">
    <source>
        <dbReference type="Proteomes" id="UP001164250"/>
    </source>
</evidence>
<accession>A0ACC1BF49</accession>
<reference evidence="2" key="1">
    <citation type="journal article" date="2023" name="G3 (Bethesda)">
        <title>Genome assembly and association tests identify interacting loci associated with vigor, precocity, and sex in interspecific pistachio rootstocks.</title>
        <authorList>
            <person name="Palmer W."/>
            <person name="Jacygrad E."/>
            <person name="Sagayaradj S."/>
            <person name="Cavanaugh K."/>
            <person name="Han R."/>
            <person name="Bertier L."/>
            <person name="Beede B."/>
            <person name="Kafkas S."/>
            <person name="Golino D."/>
            <person name="Preece J."/>
            <person name="Michelmore R."/>
        </authorList>
    </citation>
    <scope>NUCLEOTIDE SEQUENCE [LARGE SCALE GENOMIC DNA]</scope>
</reference>
<dbReference type="Proteomes" id="UP001164250">
    <property type="component" value="Chromosome 5"/>
</dbReference>
<evidence type="ECO:0000313" key="1">
    <source>
        <dbReference type="EMBL" id="KAJ0097550.1"/>
    </source>
</evidence>
<protein>
    <submittedName>
        <fullName evidence="1">Uncharacterized protein</fullName>
    </submittedName>
</protein>
<proteinExistence type="predicted"/>